<dbReference type="InterPro" id="IPR050571">
    <property type="entry name" value="Class-IV_PLP-Dep_Aminotrnsfr"/>
</dbReference>
<protein>
    <submittedName>
        <fullName evidence="2">Branched-chain amino acid aminotransferase</fullName>
    </submittedName>
</protein>
<dbReference type="EMBL" id="POUB01000004">
    <property type="protein sequence ID" value="PZG02795.1"/>
    <property type="molecule type" value="Genomic_DNA"/>
</dbReference>
<dbReference type="SUPFAM" id="SSF56752">
    <property type="entry name" value="D-aminoacid aminotransferase-like PLP-dependent enzymes"/>
    <property type="match status" value="1"/>
</dbReference>
<evidence type="ECO:0000313" key="2">
    <source>
        <dbReference type="EMBL" id="PZG02795.1"/>
    </source>
</evidence>
<dbReference type="AlphaFoldDB" id="A0A2W2DC97"/>
<name>A0A2W2DC97_9ACTN</name>
<dbReference type="InterPro" id="IPR036038">
    <property type="entry name" value="Aminotransferase-like"/>
</dbReference>
<dbReference type="Gene3D" id="3.30.470.10">
    <property type="match status" value="1"/>
</dbReference>
<keyword evidence="3" id="KW-1185">Reference proteome</keyword>
<comment type="caution">
    <text evidence="2">The sequence shown here is derived from an EMBL/GenBank/DDBJ whole genome shotgun (WGS) entry which is preliminary data.</text>
</comment>
<proteinExistence type="inferred from homology"/>
<evidence type="ECO:0000313" key="3">
    <source>
        <dbReference type="Proteomes" id="UP000248749"/>
    </source>
</evidence>
<dbReference type="InterPro" id="IPR043132">
    <property type="entry name" value="BCAT-like_C"/>
</dbReference>
<organism evidence="2 3">
    <name type="scientific">Micromonospora deserti</name>
    <dbReference type="NCBI Taxonomy" id="2070366"/>
    <lineage>
        <taxon>Bacteria</taxon>
        <taxon>Bacillati</taxon>
        <taxon>Actinomycetota</taxon>
        <taxon>Actinomycetes</taxon>
        <taxon>Micromonosporales</taxon>
        <taxon>Micromonosporaceae</taxon>
        <taxon>Micromonospora</taxon>
    </lineage>
</organism>
<dbReference type="NCBIfam" id="NF006734">
    <property type="entry name" value="PRK09266.1"/>
    <property type="match status" value="1"/>
</dbReference>
<dbReference type="InterPro" id="IPR001544">
    <property type="entry name" value="Aminotrans_IV"/>
</dbReference>
<keyword evidence="2" id="KW-0808">Transferase</keyword>
<dbReference type="PANTHER" id="PTHR42743">
    <property type="entry name" value="AMINO-ACID AMINOTRANSFERASE"/>
    <property type="match status" value="1"/>
</dbReference>
<gene>
    <name evidence="2" type="ORF">C1I99_01255</name>
</gene>
<dbReference type="Pfam" id="PF01063">
    <property type="entry name" value="Aminotran_4"/>
    <property type="match status" value="1"/>
</dbReference>
<comment type="similarity">
    <text evidence="1">Belongs to the class-IV pyridoxal-phosphate-dependent aminotransferase family.</text>
</comment>
<dbReference type="Gene3D" id="3.20.10.10">
    <property type="entry name" value="D-amino Acid Aminotransferase, subunit A, domain 2"/>
    <property type="match status" value="1"/>
</dbReference>
<reference evidence="2 3" key="1">
    <citation type="submission" date="2018-01" db="EMBL/GenBank/DDBJ databases">
        <title>Draft genome sequence of Salinispora sp. 13K206.</title>
        <authorList>
            <person name="Sahin N."/>
            <person name="Saygin H."/>
            <person name="Ay H."/>
        </authorList>
    </citation>
    <scope>NUCLEOTIDE SEQUENCE [LARGE SCALE GENOMIC DNA]</scope>
    <source>
        <strain evidence="2 3">13K206</strain>
    </source>
</reference>
<dbReference type="OrthoDB" id="8912228at2"/>
<keyword evidence="2" id="KW-0032">Aminotransferase</keyword>
<accession>A0A2W2DC97</accession>
<dbReference type="GO" id="GO:0046394">
    <property type="term" value="P:carboxylic acid biosynthetic process"/>
    <property type="evidence" value="ECO:0007669"/>
    <property type="project" value="UniProtKB-ARBA"/>
</dbReference>
<dbReference type="RefSeq" id="WP_111132289.1">
    <property type="nucleotide sequence ID" value="NZ_POUB01000004.1"/>
</dbReference>
<evidence type="ECO:0000256" key="1">
    <source>
        <dbReference type="ARBA" id="ARBA00009320"/>
    </source>
</evidence>
<dbReference type="Proteomes" id="UP000248749">
    <property type="component" value="Unassembled WGS sequence"/>
</dbReference>
<dbReference type="GO" id="GO:0008483">
    <property type="term" value="F:transaminase activity"/>
    <property type="evidence" value="ECO:0007669"/>
    <property type="project" value="UniProtKB-KW"/>
</dbReference>
<dbReference type="PANTHER" id="PTHR42743:SF13">
    <property type="entry name" value="P-LOOP CONTAINING NUCLEOSIDE TRIPHOSPHATE HYDROLASE PROTEIN"/>
    <property type="match status" value="1"/>
</dbReference>
<dbReference type="InterPro" id="IPR043131">
    <property type="entry name" value="BCAT-like_N"/>
</dbReference>
<sequence length="267" mass="29297">MAISLTHLNGKPATAKDLAPLAFAGYAHFTAMQVRDRAVRGLDLHLERLRRASEVLFGQHLPNSRVREYLRAAIDAGGPDASLTCFVTSRPGEFMATSPDLSLDVLIKLTDPAQPPAGPMALNIVHHQRHLAGVKHVGEVTKTLCLRQAQARGFDDAAFENSEGRLSEATIWNLAFWDGEQVIWPQADILPGVTMQIVTRQLQNLGVPQQTREIRRADLSEDMAGVIMNSWTPAISVSRLGDRQLANGANFAQLLHEAYQTEPSARP</sequence>